<evidence type="ECO:0000256" key="1">
    <source>
        <dbReference type="ARBA" id="ARBA00001913"/>
    </source>
</evidence>
<dbReference type="SUPFAM" id="SSF51120">
    <property type="entry name" value="beta-Roll"/>
    <property type="match status" value="2"/>
</dbReference>
<keyword evidence="4" id="KW-0677">Repeat</keyword>
<dbReference type="PRINTS" id="PR00313">
    <property type="entry name" value="CABNDNGRPT"/>
</dbReference>
<sequence>MATLLTGNITTATSIADGEDVFLAPTATVNTSGTAFSFATDASGSLTVAGMVVTSTGDGIRMTGSDTLTIASTGSVYATSGDGDGIDVSGNNNRLIVSGYVYGVDNGIVDFASDGGETIITSTGTVQGGSNNDLATGDAAAYQTRGLTHTLRNDGTLIADLNIATGRYIAVANSEAGNGDANFNDAFDADLTFINTGLVIGDVLMQAGEDVFDGRGGTVQGTVYGGLDNDLYIVDDGAASLFEAPGGGVDTVQSTVSFSLADFFENLTLLGSDAIDGAGNGSRNILTGNAGANALYGDNSRDTIYGGAGADTLDGGRGDDYMLGGTGNDVLFGRAGVDIMDGGDDDDLLFGGIGNDIMTGGDGDDTLKGGAGADTMDGGAGQDIFVFSKVSDSPGGGSDRINNFEVGQDTLDFTQLVSGTMEVNILGGFSGGGQASLRTFENSYGDTIVFVDADGDGGTDMRIEVNLVTGLTETDFYV</sequence>
<dbReference type="Pfam" id="PF08548">
    <property type="entry name" value="Peptidase_M10_C"/>
    <property type="match status" value="1"/>
</dbReference>
<organism evidence="6 7">
    <name type="scientific">Psychromarinibacter halotolerans</name>
    <dbReference type="NCBI Taxonomy" id="1775175"/>
    <lineage>
        <taxon>Bacteria</taxon>
        <taxon>Pseudomonadati</taxon>
        <taxon>Pseudomonadota</taxon>
        <taxon>Alphaproteobacteria</taxon>
        <taxon>Rhodobacterales</taxon>
        <taxon>Paracoccaceae</taxon>
        <taxon>Psychromarinibacter</taxon>
    </lineage>
</organism>
<protein>
    <submittedName>
        <fullName evidence="6">Calcium-binding protein</fullName>
    </submittedName>
</protein>
<feature type="domain" description="Peptidase M10 serralysin C-terminal" evidence="5">
    <location>
        <begin position="324"/>
        <end position="476"/>
    </location>
</feature>
<dbReference type="Gene3D" id="2.150.10.10">
    <property type="entry name" value="Serralysin-like metalloprotease, C-terminal"/>
    <property type="match status" value="2"/>
</dbReference>
<keyword evidence="7" id="KW-1185">Reference proteome</keyword>
<dbReference type="Pfam" id="PF00353">
    <property type="entry name" value="HemolysinCabind"/>
    <property type="match status" value="2"/>
</dbReference>
<evidence type="ECO:0000256" key="3">
    <source>
        <dbReference type="ARBA" id="ARBA00022525"/>
    </source>
</evidence>
<evidence type="ECO:0000313" key="6">
    <source>
        <dbReference type="EMBL" id="MFC3145330.1"/>
    </source>
</evidence>
<dbReference type="RefSeq" id="WP_275635116.1">
    <property type="nucleotide sequence ID" value="NZ_JARGYD010000020.1"/>
</dbReference>
<keyword evidence="3" id="KW-0964">Secreted</keyword>
<comment type="cofactor">
    <cofactor evidence="1">
        <name>Ca(2+)</name>
        <dbReference type="ChEBI" id="CHEBI:29108"/>
    </cofactor>
</comment>
<dbReference type="InterPro" id="IPR013858">
    <property type="entry name" value="Peptidase_M10B_C"/>
</dbReference>
<evidence type="ECO:0000256" key="4">
    <source>
        <dbReference type="ARBA" id="ARBA00022737"/>
    </source>
</evidence>
<evidence type="ECO:0000259" key="5">
    <source>
        <dbReference type="Pfam" id="PF08548"/>
    </source>
</evidence>
<accession>A0ABV7GYP8</accession>
<gene>
    <name evidence="6" type="ORF">ACFOGP_21600</name>
</gene>
<name>A0ABV7GYP8_9RHOB</name>
<proteinExistence type="predicted"/>
<dbReference type="Proteomes" id="UP001595632">
    <property type="component" value="Unassembled WGS sequence"/>
</dbReference>
<dbReference type="EMBL" id="JBHRTB010000010">
    <property type="protein sequence ID" value="MFC3145330.1"/>
    <property type="molecule type" value="Genomic_DNA"/>
</dbReference>
<dbReference type="InterPro" id="IPR001343">
    <property type="entry name" value="Hemolysn_Ca-bd"/>
</dbReference>
<comment type="subcellular location">
    <subcellularLocation>
        <location evidence="2">Secreted</location>
    </subcellularLocation>
</comment>
<evidence type="ECO:0000313" key="7">
    <source>
        <dbReference type="Proteomes" id="UP001595632"/>
    </source>
</evidence>
<dbReference type="InterPro" id="IPR011049">
    <property type="entry name" value="Serralysin-like_metalloprot_C"/>
</dbReference>
<reference evidence="7" key="1">
    <citation type="journal article" date="2019" name="Int. J. Syst. Evol. Microbiol.">
        <title>The Global Catalogue of Microorganisms (GCM) 10K type strain sequencing project: providing services to taxonomists for standard genome sequencing and annotation.</title>
        <authorList>
            <consortium name="The Broad Institute Genomics Platform"/>
            <consortium name="The Broad Institute Genome Sequencing Center for Infectious Disease"/>
            <person name="Wu L."/>
            <person name="Ma J."/>
        </authorList>
    </citation>
    <scope>NUCLEOTIDE SEQUENCE [LARGE SCALE GENOMIC DNA]</scope>
    <source>
        <strain evidence="7">KCTC 52366</strain>
    </source>
</reference>
<comment type="caution">
    <text evidence="6">The sequence shown here is derived from an EMBL/GenBank/DDBJ whole genome shotgun (WGS) entry which is preliminary data.</text>
</comment>
<evidence type="ECO:0000256" key="2">
    <source>
        <dbReference type="ARBA" id="ARBA00004613"/>
    </source>
</evidence>